<dbReference type="InParanoid" id="A0A0D0A5S0"/>
<reference evidence="1 2" key="1">
    <citation type="submission" date="2014-04" db="EMBL/GenBank/DDBJ databases">
        <authorList>
            <consortium name="DOE Joint Genome Institute"/>
            <person name="Kuo A."/>
            <person name="Ruytinx J."/>
            <person name="Rineau F."/>
            <person name="Colpaert J."/>
            <person name="Kohler A."/>
            <person name="Nagy L.G."/>
            <person name="Floudas D."/>
            <person name="Copeland A."/>
            <person name="Barry K.W."/>
            <person name="Cichocki N."/>
            <person name="Veneault-Fourrey C."/>
            <person name="LaButti K."/>
            <person name="Lindquist E.A."/>
            <person name="Lipzen A."/>
            <person name="Lundell T."/>
            <person name="Morin E."/>
            <person name="Murat C."/>
            <person name="Sun H."/>
            <person name="Tunlid A."/>
            <person name="Henrissat B."/>
            <person name="Grigoriev I.V."/>
            <person name="Hibbett D.S."/>
            <person name="Martin F."/>
            <person name="Nordberg H.P."/>
            <person name="Cantor M.N."/>
            <person name="Hua S.X."/>
        </authorList>
    </citation>
    <scope>NUCLEOTIDE SEQUENCE [LARGE SCALE GENOMIC DNA]</scope>
    <source>
        <strain evidence="1 2">UH-Slu-Lm8-n1</strain>
    </source>
</reference>
<evidence type="ECO:0000313" key="2">
    <source>
        <dbReference type="Proteomes" id="UP000054485"/>
    </source>
</evidence>
<dbReference type="Proteomes" id="UP000054485">
    <property type="component" value="Unassembled WGS sequence"/>
</dbReference>
<name>A0A0D0A5S0_9AGAM</name>
<dbReference type="OrthoDB" id="10564273at2759"/>
<sequence length="78" mass="8868">LEAEEIGHQFVHAVLKAVSHYEALRSADCAMSVFLGTMLITMTTNRQYLAFPLHSARFFWVTFGFHHTSNISTSKMSF</sequence>
<gene>
    <name evidence="1" type="ORF">CY34DRAFT_813557</name>
</gene>
<keyword evidence="2" id="KW-1185">Reference proteome</keyword>
<organism evidence="1 2">
    <name type="scientific">Suillus luteus UH-Slu-Lm8-n1</name>
    <dbReference type="NCBI Taxonomy" id="930992"/>
    <lineage>
        <taxon>Eukaryota</taxon>
        <taxon>Fungi</taxon>
        <taxon>Dikarya</taxon>
        <taxon>Basidiomycota</taxon>
        <taxon>Agaricomycotina</taxon>
        <taxon>Agaricomycetes</taxon>
        <taxon>Agaricomycetidae</taxon>
        <taxon>Boletales</taxon>
        <taxon>Suillineae</taxon>
        <taxon>Suillaceae</taxon>
        <taxon>Suillus</taxon>
    </lineage>
</organism>
<dbReference type="AlphaFoldDB" id="A0A0D0A5S0"/>
<evidence type="ECO:0000313" key="1">
    <source>
        <dbReference type="EMBL" id="KIK33509.1"/>
    </source>
</evidence>
<dbReference type="HOGENOM" id="CLU_2623669_0_0_1"/>
<dbReference type="EMBL" id="KN835927">
    <property type="protein sequence ID" value="KIK33509.1"/>
    <property type="molecule type" value="Genomic_DNA"/>
</dbReference>
<reference evidence="2" key="2">
    <citation type="submission" date="2015-01" db="EMBL/GenBank/DDBJ databases">
        <title>Evolutionary Origins and Diversification of the Mycorrhizal Mutualists.</title>
        <authorList>
            <consortium name="DOE Joint Genome Institute"/>
            <consortium name="Mycorrhizal Genomics Consortium"/>
            <person name="Kohler A."/>
            <person name="Kuo A."/>
            <person name="Nagy L.G."/>
            <person name="Floudas D."/>
            <person name="Copeland A."/>
            <person name="Barry K.W."/>
            <person name="Cichocki N."/>
            <person name="Veneault-Fourrey C."/>
            <person name="LaButti K."/>
            <person name="Lindquist E.A."/>
            <person name="Lipzen A."/>
            <person name="Lundell T."/>
            <person name="Morin E."/>
            <person name="Murat C."/>
            <person name="Riley R."/>
            <person name="Ohm R."/>
            <person name="Sun H."/>
            <person name="Tunlid A."/>
            <person name="Henrissat B."/>
            <person name="Grigoriev I.V."/>
            <person name="Hibbett D.S."/>
            <person name="Martin F."/>
        </authorList>
    </citation>
    <scope>NUCLEOTIDE SEQUENCE [LARGE SCALE GENOMIC DNA]</scope>
    <source>
        <strain evidence="2">UH-Slu-Lm8-n1</strain>
    </source>
</reference>
<protein>
    <submittedName>
        <fullName evidence="1">Uncharacterized protein</fullName>
    </submittedName>
</protein>
<accession>A0A0D0A5S0</accession>
<feature type="non-terminal residue" evidence="1">
    <location>
        <position position="78"/>
    </location>
</feature>
<proteinExistence type="predicted"/>